<protein>
    <submittedName>
        <fullName evidence="5">Glycoside hydrolase family 3</fullName>
    </submittedName>
</protein>
<dbReference type="SUPFAM" id="SSF51445">
    <property type="entry name" value="(Trans)glycosidases"/>
    <property type="match status" value="1"/>
</dbReference>
<dbReference type="OrthoDB" id="9805821at2"/>
<dbReference type="InterPro" id="IPR036962">
    <property type="entry name" value="Glyco_hydro_3_N_sf"/>
</dbReference>
<evidence type="ECO:0000313" key="6">
    <source>
        <dbReference type="Proteomes" id="UP000236151"/>
    </source>
</evidence>
<dbReference type="Gene3D" id="3.40.50.1700">
    <property type="entry name" value="Glycoside hydrolase family 3 C-terminal domain"/>
    <property type="match status" value="1"/>
</dbReference>
<name>A0A2K2FI57_9CLOT</name>
<keyword evidence="3" id="KW-0326">Glycosidase</keyword>
<dbReference type="InterPro" id="IPR017853">
    <property type="entry name" value="GH"/>
</dbReference>
<dbReference type="InterPro" id="IPR050226">
    <property type="entry name" value="NagZ_Beta-hexosaminidase"/>
</dbReference>
<dbReference type="Proteomes" id="UP000236151">
    <property type="component" value="Unassembled WGS sequence"/>
</dbReference>
<organism evidence="5 6">
    <name type="scientific">Clostridium thermosuccinogenes</name>
    <dbReference type="NCBI Taxonomy" id="84032"/>
    <lineage>
        <taxon>Bacteria</taxon>
        <taxon>Bacillati</taxon>
        <taxon>Bacillota</taxon>
        <taxon>Clostridia</taxon>
        <taxon>Eubacteriales</taxon>
        <taxon>Clostridiaceae</taxon>
        <taxon>Clostridium</taxon>
    </lineage>
</organism>
<proteinExistence type="inferred from homology"/>
<dbReference type="EMBL" id="NIOJ01000027">
    <property type="protein sequence ID" value="PNT98459.1"/>
    <property type="molecule type" value="Genomic_DNA"/>
</dbReference>
<accession>A0A2K2FI57</accession>
<dbReference type="InterPro" id="IPR036881">
    <property type="entry name" value="Glyco_hydro_3_C_sf"/>
</dbReference>
<dbReference type="GO" id="GO:0009254">
    <property type="term" value="P:peptidoglycan turnover"/>
    <property type="evidence" value="ECO:0007669"/>
    <property type="project" value="TreeGrafter"/>
</dbReference>
<feature type="domain" description="Glycoside hydrolase family 3 N-terminal" evidence="4">
    <location>
        <begin position="4"/>
        <end position="327"/>
    </location>
</feature>
<dbReference type="PANTHER" id="PTHR30480">
    <property type="entry name" value="BETA-HEXOSAMINIDASE-RELATED"/>
    <property type="match status" value="1"/>
</dbReference>
<keyword evidence="6" id="KW-1185">Reference proteome</keyword>
<gene>
    <name evidence="5" type="ORF">CDQ84_10935</name>
</gene>
<dbReference type="PANTHER" id="PTHR30480:SF16">
    <property type="entry name" value="GLYCOSIDE HYDROLASE FAMILY 3 DOMAIN PROTEIN"/>
    <property type="match status" value="1"/>
</dbReference>
<comment type="caution">
    <text evidence="5">The sequence shown here is derived from an EMBL/GenBank/DDBJ whole genome shotgun (WGS) entry which is preliminary data.</text>
</comment>
<dbReference type="KEGG" id="cthd:CDO33_11770"/>
<evidence type="ECO:0000256" key="1">
    <source>
        <dbReference type="ARBA" id="ARBA00005336"/>
    </source>
</evidence>
<dbReference type="PRINTS" id="PR00133">
    <property type="entry name" value="GLHYDRLASE3"/>
</dbReference>
<dbReference type="AlphaFoldDB" id="A0A2K2FI57"/>
<dbReference type="Gene3D" id="3.20.20.300">
    <property type="entry name" value="Glycoside hydrolase, family 3, N-terminal domain"/>
    <property type="match status" value="1"/>
</dbReference>
<evidence type="ECO:0000313" key="5">
    <source>
        <dbReference type="EMBL" id="PNT98459.1"/>
    </source>
</evidence>
<sequence>MIMTLRQKIGQLIFTGFQAGKIDEDFMRLVEEYKVGNVILFSRNIENAHQVRTLNIELQKLIREQTGYPAFISIDQEGGMVTRLTQDCTNMPGAMAVAATGNPDNARIIGEITGRELHALGINVNLAPVMDVNSNPSNPVIGVRSYGDTPDAVSSYGIEMMRGLNSSGVMPVLKHFPGHGDTSVDSHLDLPVIDKPLCELEGTDLMPFKNAVDCGAEAVMTSHILFPQIEKENYPATMSRTIITGLLKGHMGFKGLVMTDCLEMDAIKKYYGTAKGALEAIKAGVDMVFISHTAGLVREAVELIENAVMSGELPLDRLDEAVDKVLKFKSRYADYDINSTDFSVVGCQAHRTQALRISSESITLVRDNRGQLPVKSENIISIGFPAKPTTNAMNPVSNVFSFPAFMAEWLGGESLLISTVPQEKDMEHVLEAAKGKDAVLFGTYNGRLHKGQIEILNRLCMEHDNVIAVALGNPYDISEIDQKAAAIATYEYTPLSLETLAKVIRGEITPTGKISVRI</sequence>
<reference evidence="5 6" key="1">
    <citation type="submission" date="2017-06" db="EMBL/GenBank/DDBJ databases">
        <title>Investigating the central metabolism of Clostridium thermosuccinogenes.</title>
        <authorList>
            <person name="Koendjbiharie J.G."/>
            <person name="van Kranenburg R."/>
        </authorList>
    </citation>
    <scope>NUCLEOTIDE SEQUENCE [LARGE SCALE GENOMIC DNA]</scope>
    <source>
        <strain evidence="5 6">DSM 5806</strain>
    </source>
</reference>
<keyword evidence="2 5" id="KW-0378">Hydrolase</keyword>
<dbReference type="SUPFAM" id="SSF52279">
    <property type="entry name" value="Beta-D-glucan exohydrolase, C-terminal domain"/>
    <property type="match status" value="1"/>
</dbReference>
<evidence type="ECO:0000259" key="4">
    <source>
        <dbReference type="Pfam" id="PF00933"/>
    </source>
</evidence>
<dbReference type="GO" id="GO:0004553">
    <property type="term" value="F:hydrolase activity, hydrolyzing O-glycosyl compounds"/>
    <property type="evidence" value="ECO:0007669"/>
    <property type="project" value="InterPro"/>
</dbReference>
<dbReference type="GO" id="GO:0005975">
    <property type="term" value="P:carbohydrate metabolic process"/>
    <property type="evidence" value="ECO:0007669"/>
    <property type="project" value="InterPro"/>
</dbReference>
<dbReference type="InterPro" id="IPR001764">
    <property type="entry name" value="Glyco_hydro_3_N"/>
</dbReference>
<dbReference type="Pfam" id="PF00933">
    <property type="entry name" value="Glyco_hydro_3"/>
    <property type="match status" value="1"/>
</dbReference>
<comment type="similarity">
    <text evidence="1">Belongs to the glycosyl hydrolase 3 family.</text>
</comment>
<evidence type="ECO:0000256" key="3">
    <source>
        <dbReference type="ARBA" id="ARBA00023295"/>
    </source>
</evidence>
<evidence type="ECO:0000256" key="2">
    <source>
        <dbReference type="ARBA" id="ARBA00022801"/>
    </source>
</evidence>